<dbReference type="GeneID" id="17303375"/>
<evidence type="ECO:0000313" key="2">
    <source>
        <dbReference type="EMBL" id="EKX46707.1"/>
    </source>
</evidence>
<dbReference type="KEGG" id="gtt:GUITHDRAFT_138075"/>
<dbReference type="PaxDb" id="55529-EKX46707"/>
<accession>L1JEH3</accession>
<feature type="region of interest" description="Disordered" evidence="1">
    <location>
        <begin position="33"/>
        <end position="74"/>
    </location>
</feature>
<proteinExistence type="predicted"/>
<protein>
    <submittedName>
        <fullName evidence="2 3">Uncharacterized protein</fullName>
    </submittedName>
</protein>
<feature type="compositionally biased region" description="Polar residues" evidence="1">
    <location>
        <begin position="50"/>
        <end position="63"/>
    </location>
</feature>
<organism evidence="2">
    <name type="scientific">Guillardia theta (strain CCMP2712)</name>
    <name type="common">Cryptophyte</name>
    <dbReference type="NCBI Taxonomy" id="905079"/>
    <lineage>
        <taxon>Eukaryota</taxon>
        <taxon>Cryptophyceae</taxon>
        <taxon>Pyrenomonadales</taxon>
        <taxon>Geminigeraceae</taxon>
        <taxon>Guillardia</taxon>
    </lineage>
</organism>
<keyword evidence="4" id="KW-1185">Reference proteome</keyword>
<dbReference type="Proteomes" id="UP000011087">
    <property type="component" value="Unassembled WGS sequence"/>
</dbReference>
<dbReference type="HOGENOM" id="CLU_689732_0_0_1"/>
<evidence type="ECO:0000313" key="3">
    <source>
        <dbReference type="EnsemblProtists" id="EKX46707"/>
    </source>
</evidence>
<reference evidence="3" key="3">
    <citation type="submission" date="2016-03" db="UniProtKB">
        <authorList>
            <consortium name="EnsemblProtists"/>
        </authorList>
    </citation>
    <scope>IDENTIFICATION</scope>
</reference>
<reference evidence="4" key="2">
    <citation type="submission" date="2012-11" db="EMBL/GenBank/DDBJ databases">
        <authorList>
            <person name="Kuo A."/>
            <person name="Curtis B.A."/>
            <person name="Tanifuji G."/>
            <person name="Burki F."/>
            <person name="Gruber A."/>
            <person name="Irimia M."/>
            <person name="Maruyama S."/>
            <person name="Arias M.C."/>
            <person name="Ball S.G."/>
            <person name="Gile G.H."/>
            <person name="Hirakawa Y."/>
            <person name="Hopkins J.F."/>
            <person name="Rensing S.A."/>
            <person name="Schmutz J."/>
            <person name="Symeonidi A."/>
            <person name="Elias M."/>
            <person name="Eveleigh R.J."/>
            <person name="Herman E.K."/>
            <person name="Klute M.J."/>
            <person name="Nakayama T."/>
            <person name="Obornik M."/>
            <person name="Reyes-Prieto A."/>
            <person name="Armbrust E.V."/>
            <person name="Aves S.J."/>
            <person name="Beiko R.G."/>
            <person name="Coutinho P."/>
            <person name="Dacks J.B."/>
            <person name="Durnford D.G."/>
            <person name="Fast N.M."/>
            <person name="Green B.R."/>
            <person name="Grisdale C."/>
            <person name="Hempe F."/>
            <person name="Henrissat B."/>
            <person name="Hoppner M.P."/>
            <person name="Ishida K.-I."/>
            <person name="Kim E."/>
            <person name="Koreny L."/>
            <person name="Kroth P.G."/>
            <person name="Liu Y."/>
            <person name="Malik S.-B."/>
            <person name="Maier U.G."/>
            <person name="McRose D."/>
            <person name="Mock T."/>
            <person name="Neilson J.A."/>
            <person name="Onodera N.T."/>
            <person name="Poole A.M."/>
            <person name="Pritham E.J."/>
            <person name="Richards T.A."/>
            <person name="Rocap G."/>
            <person name="Roy S.W."/>
            <person name="Sarai C."/>
            <person name="Schaack S."/>
            <person name="Shirato S."/>
            <person name="Slamovits C.H."/>
            <person name="Spencer D.F."/>
            <person name="Suzuki S."/>
            <person name="Worden A.Z."/>
            <person name="Zauner S."/>
            <person name="Barry K."/>
            <person name="Bell C."/>
            <person name="Bharti A.K."/>
            <person name="Crow J.A."/>
            <person name="Grimwood J."/>
            <person name="Kramer R."/>
            <person name="Lindquist E."/>
            <person name="Lucas S."/>
            <person name="Salamov A."/>
            <person name="McFadden G.I."/>
            <person name="Lane C.E."/>
            <person name="Keeling P.J."/>
            <person name="Gray M.W."/>
            <person name="Grigoriev I.V."/>
            <person name="Archibald J.M."/>
        </authorList>
    </citation>
    <scope>NUCLEOTIDE SEQUENCE</scope>
    <source>
        <strain evidence="4">CCMP2712</strain>
    </source>
</reference>
<evidence type="ECO:0000313" key="4">
    <source>
        <dbReference type="Proteomes" id="UP000011087"/>
    </source>
</evidence>
<dbReference type="EnsemblProtists" id="EKX46707">
    <property type="protein sequence ID" value="EKX46707"/>
    <property type="gene ID" value="GUITHDRAFT_138075"/>
</dbReference>
<dbReference type="RefSeq" id="XP_005833687.1">
    <property type="nucleotide sequence ID" value="XM_005833630.1"/>
</dbReference>
<evidence type="ECO:0000256" key="1">
    <source>
        <dbReference type="SAM" id="MobiDB-lite"/>
    </source>
</evidence>
<reference evidence="2 4" key="1">
    <citation type="journal article" date="2012" name="Nature">
        <title>Algal genomes reveal evolutionary mosaicism and the fate of nucleomorphs.</title>
        <authorList>
            <consortium name="DOE Joint Genome Institute"/>
            <person name="Curtis B.A."/>
            <person name="Tanifuji G."/>
            <person name="Burki F."/>
            <person name="Gruber A."/>
            <person name="Irimia M."/>
            <person name="Maruyama S."/>
            <person name="Arias M.C."/>
            <person name="Ball S.G."/>
            <person name="Gile G.H."/>
            <person name="Hirakawa Y."/>
            <person name="Hopkins J.F."/>
            <person name="Kuo A."/>
            <person name="Rensing S.A."/>
            <person name="Schmutz J."/>
            <person name="Symeonidi A."/>
            <person name="Elias M."/>
            <person name="Eveleigh R.J."/>
            <person name="Herman E.K."/>
            <person name="Klute M.J."/>
            <person name="Nakayama T."/>
            <person name="Obornik M."/>
            <person name="Reyes-Prieto A."/>
            <person name="Armbrust E.V."/>
            <person name="Aves S.J."/>
            <person name="Beiko R.G."/>
            <person name="Coutinho P."/>
            <person name="Dacks J.B."/>
            <person name="Durnford D.G."/>
            <person name="Fast N.M."/>
            <person name="Green B.R."/>
            <person name="Grisdale C.J."/>
            <person name="Hempel F."/>
            <person name="Henrissat B."/>
            <person name="Hoppner M.P."/>
            <person name="Ishida K."/>
            <person name="Kim E."/>
            <person name="Koreny L."/>
            <person name="Kroth P.G."/>
            <person name="Liu Y."/>
            <person name="Malik S.B."/>
            <person name="Maier U.G."/>
            <person name="McRose D."/>
            <person name="Mock T."/>
            <person name="Neilson J.A."/>
            <person name="Onodera N.T."/>
            <person name="Poole A.M."/>
            <person name="Pritham E.J."/>
            <person name="Richards T.A."/>
            <person name="Rocap G."/>
            <person name="Roy S.W."/>
            <person name="Sarai C."/>
            <person name="Schaack S."/>
            <person name="Shirato S."/>
            <person name="Slamovits C.H."/>
            <person name="Spencer D.F."/>
            <person name="Suzuki S."/>
            <person name="Worden A.Z."/>
            <person name="Zauner S."/>
            <person name="Barry K."/>
            <person name="Bell C."/>
            <person name="Bharti A.K."/>
            <person name="Crow J.A."/>
            <person name="Grimwood J."/>
            <person name="Kramer R."/>
            <person name="Lindquist E."/>
            <person name="Lucas S."/>
            <person name="Salamov A."/>
            <person name="McFadden G.I."/>
            <person name="Lane C.E."/>
            <person name="Keeling P.J."/>
            <person name="Gray M.W."/>
            <person name="Grigoriev I.V."/>
            <person name="Archibald J.M."/>
        </authorList>
    </citation>
    <scope>NUCLEOTIDE SEQUENCE</scope>
    <source>
        <strain evidence="2 4">CCMP2712</strain>
    </source>
</reference>
<sequence length="400" mass="45132">MQEDCVIPELCFLVFGECRCEFDQCFLHKTASRPDDDKDACIDQDDQGLMSPQSSTRFLSETPPTCPKENIHPGNMQAHRKRTCEHFKQDKAARSGKNPCRHLEREFEGQQTSQTVEQEQDPVLPNIQPPVGSSPCQLPMPQAIAKFQSCPDPAIVRWIIRHSIKCGKVCYEARMEHVLATLTKEGVKLSILSWLKEEMPALEQEDGIRNLGPAMLGMLIYHPPAHRKLERMRWLGVRSDELLFTCLARALGCAVELCVVTDSYDANKISWSVSLHCPHCDRMEQVSHEAVGLKVRGDLLGVSSCGSGFCRWEKNGPKNKAWQNVKLQLAADGDGGVSSCLEYRLCNTCYSNYKRGKKPCSQSARQRREDSLDKLIEQKIVKTRGEIKRWPGPCQTTSQN</sequence>
<gene>
    <name evidence="2" type="ORF">GUITHDRAFT_138075</name>
</gene>
<dbReference type="EMBL" id="JH992993">
    <property type="protein sequence ID" value="EKX46707.1"/>
    <property type="molecule type" value="Genomic_DNA"/>
</dbReference>
<name>L1JEH3_GUITC</name>
<dbReference type="AlphaFoldDB" id="L1JEH3"/>